<keyword evidence="6 7" id="KW-0998">Cell outer membrane</keyword>
<name>A0AAE3M6E3_9BACT</name>
<organism evidence="8 9">
    <name type="scientific">Plebeiibacterium sediminum</name>
    <dbReference type="NCBI Taxonomy" id="2992112"/>
    <lineage>
        <taxon>Bacteria</taxon>
        <taxon>Pseudomonadati</taxon>
        <taxon>Bacteroidota</taxon>
        <taxon>Bacteroidia</taxon>
        <taxon>Marinilabiliales</taxon>
        <taxon>Marinilabiliaceae</taxon>
        <taxon>Plebeiibacterium</taxon>
    </lineage>
</organism>
<dbReference type="EMBL" id="JAPDPJ010000041">
    <property type="protein sequence ID" value="MCW3787969.1"/>
    <property type="molecule type" value="Genomic_DNA"/>
</dbReference>
<dbReference type="Gene3D" id="2.40.170.20">
    <property type="entry name" value="TonB-dependent receptor, beta-barrel domain"/>
    <property type="match status" value="1"/>
</dbReference>
<dbReference type="NCBIfam" id="TIGR04057">
    <property type="entry name" value="SusC_RagA_signa"/>
    <property type="match status" value="1"/>
</dbReference>
<comment type="subcellular location">
    <subcellularLocation>
        <location evidence="1 7">Cell outer membrane</location>
        <topology evidence="1 7">Multi-pass membrane protein</topology>
    </subcellularLocation>
</comment>
<evidence type="ECO:0000256" key="4">
    <source>
        <dbReference type="ARBA" id="ARBA00022692"/>
    </source>
</evidence>
<evidence type="ECO:0000256" key="5">
    <source>
        <dbReference type="ARBA" id="ARBA00023136"/>
    </source>
</evidence>
<comment type="similarity">
    <text evidence="7">Belongs to the TonB-dependent receptor family.</text>
</comment>
<dbReference type="PROSITE" id="PS52016">
    <property type="entry name" value="TONB_DEPENDENT_REC_3"/>
    <property type="match status" value="1"/>
</dbReference>
<gene>
    <name evidence="8" type="ORF">OM075_15950</name>
</gene>
<dbReference type="InterPro" id="IPR039426">
    <property type="entry name" value="TonB-dep_rcpt-like"/>
</dbReference>
<keyword evidence="9" id="KW-1185">Reference proteome</keyword>
<evidence type="ECO:0000256" key="2">
    <source>
        <dbReference type="ARBA" id="ARBA00022448"/>
    </source>
</evidence>
<dbReference type="InterPro" id="IPR037066">
    <property type="entry name" value="Plug_dom_sf"/>
</dbReference>
<evidence type="ECO:0000256" key="3">
    <source>
        <dbReference type="ARBA" id="ARBA00022452"/>
    </source>
</evidence>
<dbReference type="AlphaFoldDB" id="A0AAE3M6E3"/>
<reference evidence="8" key="1">
    <citation type="submission" date="2022-10" db="EMBL/GenBank/DDBJ databases">
        <authorList>
            <person name="Yu W.X."/>
        </authorList>
    </citation>
    <scope>NUCLEOTIDE SEQUENCE</scope>
    <source>
        <strain evidence="8">AAT</strain>
    </source>
</reference>
<proteinExistence type="inferred from homology"/>
<dbReference type="GO" id="GO:0009279">
    <property type="term" value="C:cell outer membrane"/>
    <property type="evidence" value="ECO:0007669"/>
    <property type="project" value="UniProtKB-SubCell"/>
</dbReference>
<evidence type="ECO:0000256" key="7">
    <source>
        <dbReference type="PROSITE-ProRule" id="PRU01360"/>
    </source>
</evidence>
<evidence type="ECO:0000313" key="9">
    <source>
        <dbReference type="Proteomes" id="UP001209229"/>
    </source>
</evidence>
<evidence type="ECO:0000256" key="6">
    <source>
        <dbReference type="ARBA" id="ARBA00023237"/>
    </source>
</evidence>
<dbReference type="InterPro" id="IPR023996">
    <property type="entry name" value="TonB-dep_OMP_SusC/RagA"/>
</dbReference>
<keyword evidence="3 7" id="KW-1134">Transmembrane beta strand</keyword>
<dbReference type="SUPFAM" id="SSF56935">
    <property type="entry name" value="Porins"/>
    <property type="match status" value="1"/>
</dbReference>
<evidence type="ECO:0000313" key="8">
    <source>
        <dbReference type="EMBL" id="MCW3787969.1"/>
    </source>
</evidence>
<keyword evidence="5 7" id="KW-0472">Membrane</keyword>
<dbReference type="RefSeq" id="WP_301191531.1">
    <property type="nucleotide sequence ID" value="NZ_JAPDPJ010000041.1"/>
</dbReference>
<dbReference type="NCBIfam" id="TIGR04056">
    <property type="entry name" value="OMP_RagA_SusC"/>
    <property type="match status" value="1"/>
</dbReference>
<sequence>MIDLNPNEIESISILKDAASTSLYGSRAAFGVVLITTKKAKSGKSNISINAYSGFQIVPDKGRPDVMNGTEWARFKKEYYEDLGQSVPEAYQNPDQYGKGYDWYDAMLRTGTINDYSLTISSSKGKLSSSVVGGYFKQKGVMLNSDYTRFSLRTNVKYDLNDKLTIGVNLAPTYNIDNSPSTDGQFFSGGGLLSNATLTPPILSYKNADGSYPVTVTTPGVTSFPTPNWVRSIKEITNKTIDTRLIANEYIQYEVLDGLKLKSAANVELVQTLVHYFQPSTAGRAFASAPGQLTANLRETNRRFWTWLTENTMEYSKEINGHNLDILAGFTSQKYRYDQSVISGYNFTDDRVETIDAALVKNNPTMDIQEWSMLSYLSRLSYDYKSKYLVTASIRRDGSSRFGKDNKWGNFPAVAVGWVVSEEPFMSKFDWVSFLKVRSSYGVTGNNNIGNYTQYSTVEGDVNTTFNNTTYSGSAVTNLGNDDLGWEKTREFDLGVDLAFFKDRVALTYDYYKKETSNLLYTLSVPIESGFSSFTGNVGKIRFWGHEFNINSDNLVGKFKWSSNFNISFSDNKVLALSSLSDQLIVWQGFVSTRTKVGGRIGQYFGLKQEGVYKNQADFDSSPKLVDSEVGTIKFKDVNGDGVITTGVTENDDRTEIGNPFPKFVYGFTNNFKYKNLDLSIVAKGSYGNKVVAALEQGMVNLDGVFNVLKDVEDRWQSEENPGAGLYGKTTGSTSHDRDDFHSRYVKDGSYFTIKNITLGYTVPSKIASFIQSLRVYASVQQAFVFTNYKYGNPEVGVDFNGNQPSSTTQGIDFSAYPVPRTFTFGVNVNLK</sequence>
<keyword evidence="4 7" id="KW-0812">Transmembrane</keyword>
<evidence type="ECO:0000256" key="1">
    <source>
        <dbReference type="ARBA" id="ARBA00004571"/>
    </source>
</evidence>
<dbReference type="InterPro" id="IPR036942">
    <property type="entry name" value="Beta-barrel_TonB_sf"/>
</dbReference>
<protein>
    <submittedName>
        <fullName evidence="8">SusC/RagA family TonB-linked outer membrane protein</fullName>
    </submittedName>
</protein>
<comment type="caution">
    <text evidence="8">The sequence shown here is derived from an EMBL/GenBank/DDBJ whole genome shotgun (WGS) entry which is preliminary data.</text>
</comment>
<accession>A0AAE3M6E3</accession>
<dbReference type="InterPro" id="IPR023997">
    <property type="entry name" value="TonB-dep_OMP_SusC/RagA_CS"/>
</dbReference>
<dbReference type="Gene3D" id="2.170.130.10">
    <property type="entry name" value="TonB-dependent receptor, plug domain"/>
    <property type="match status" value="1"/>
</dbReference>
<dbReference type="Proteomes" id="UP001209229">
    <property type="component" value="Unassembled WGS sequence"/>
</dbReference>
<keyword evidence="2 7" id="KW-0813">Transport</keyword>